<dbReference type="Pfam" id="PF00857">
    <property type="entry name" value="Isochorismatase"/>
    <property type="match status" value="2"/>
</dbReference>
<feature type="domain" description="Isochorismatase-like" evidence="3">
    <location>
        <begin position="141"/>
        <end position="214"/>
    </location>
</feature>
<reference evidence="4 5" key="1">
    <citation type="submission" date="2016-03" db="EMBL/GenBank/DDBJ databases">
        <authorList>
            <person name="Ploux O."/>
        </authorList>
    </citation>
    <scope>NUCLEOTIDE SEQUENCE [LARGE SCALE GENOMIC DNA]</scope>
    <source>
        <strain evidence="4 5">UAMH 11012</strain>
    </source>
</reference>
<accession>A0A1L7XEI0</accession>
<dbReference type="OrthoDB" id="167809at2759"/>
<dbReference type="Proteomes" id="UP000184330">
    <property type="component" value="Unassembled WGS sequence"/>
</dbReference>
<feature type="domain" description="Isochorismatase-like" evidence="3">
    <location>
        <begin position="11"/>
        <end position="119"/>
    </location>
</feature>
<dbReference type="AlphaFoldDB" id="A0A1L7XEI0"/>
<evidence type="ECO:0000259" key="3">
    <source>
        <dbReference type="Pfam" id="PF00857"/>
    </source>
</evidence>
<dbReference type="InterPro" id="IPR050272">
    <property type="entry name" value="Isochorismatase-like_hydrls"/>
</dbReference>
<dbReference type="Gene3D" id="3.40.50.850">
    <property type="entry name" value="Isochorismatase-like"/>
    <property type="match status" value="1"/>
</dbReference>
<dbReference type="CDD" id="cd00431">
    <property type="entry name" value="cysteine_hydrolases"/>
    <property type="match status" value="1"/>
</dbReference>
<keyword evidence="2" id="KW-0378">Hydrolase</keyword>
<evidence type="ECO:0000256" key="1">
    <source>
        <dbReference type="ARBA" id="ARBA00006336"/>
    </source>
</evidence>
<keyword evidence="5" id="KW-1185">Reference proteome</keyword>
<protein>
    <recommendedName>
        <fullName evidence="3">Isochorismatase-like domain-containing protein</fullName>
    </recommendedName>
</protein>
<evidence type="ECO:0000313" key="4">
    <source>
        <dbReference type="EMBL" id="CZR63376.1"/>
    </source>
</evidence>
<name>A0A1L7XEI0_9HELO</name>
<dbReference type="InterPro" id="IPR000868">
    <property type="entry name" value="Isochorismatase-like_dom"/>
</dbReference>
<evidence type="ECO:0000313" key="5">
    <source>
        <dbReference type="Proteomes" id="UP000184330"/>
    </source>
</evidence>
<comment type="similarity">
    <text evidence="1">Belongs to the isochorismatase family.</text>
</comment>
<organism evidence="4 5">
    <name type="scientific">Phialocephala subalpina</name>
    <dbReference type="NCBI Taxonomy" id="576137"/>
    <lineage>
        <taxon>Eukaryota</taxon>
        <taxon>Fungi</taxon>
        <taxon>Dikarya</taxon>
        <taxon>Ascomycota</taxon>
        <taxon>Pezizomycotina</taxon>
        <taxon>Leotiomycetes</taxon>
        <taxon>Helotiales</taxon>
        <taxon>Mollisiaceae</taxon>
        <taxon>Phialocephala</taxon>
        <taxon>Phialocephala fortinii species complex</taxon>
    </lineage>
</organism>
<dbReference type="GO" id="GO:0016787">
    <property type="term" value="F:hydrolase activity"/>
    <property type="evidence" value="ECO:0007669"/>
    <property type="project" value="UniProtKB-KW"/>
</dbReference>
<evidence type="ECO:0000256" key="2">
    <source>
        <dbReference type="ARBA" id="ARBA00022801"/>
    </source>
</evidence>
<dbReference type="PANTHER" id="PTHR43540">
    <property type="entry name" value="PEROXYUREIDOACRYLATE/UREIDOACRYLATE AMIDOHYDROLASE-RELATED"/>
    <property type="match status" value="1"/>
</dbReference>
<dbReference type="EMBL" id="FJOG01000023">
    <property type="protein sequence ID" value="CZR63376.1"/>
    <property type="molecule type" value="Genomic_DNA"/>
</dbReference>
<proteinExistence type="inferred from homology"/>
<sequence length="227" mass="24808">MASLPGTTGNTAVVLIDPYNDFLHSSGKLNPLVSASMEKTNTLTHLKEFVTTARAHKIPIYYGLHQQAGENFILGWQHATPMQQSQGKSGAFAAGTWGVEIFEGLEPSKENGDVVVSKHWSSRQVPLPFDLGGMKCADEMTSSFQNTDLDYQLRQRDVANVVIGGLTANTCMESTARYAYELGYNVTMLKDCSAGFTIEAAEAATELIWPLFAHRVLTVAEWTASLK</sequence>
<gene>
    <name evidence="4" type="ORF">PAC_13273</name>
</gene>
<dbReference type="PANTHER" id="PTHR43540:SF16">
    <property type="entry name" value="ISOCHORISMATASE-LIKE DOMAIN-CONTAINING PROTEIN"/>
    <property type="match status" value="1"/>
</dbReference>
<dbReference type="InterPro" id="IPR036380">
    <property type="entry name" value="Isochorismatase-like_sf"/>
</dbReference>
<dbReference type="SUPFAM" id="SSF52499">
    <property type="entry name" value="Isochorismatase-like hydrolases"/>
    <property type="match status" value="1"/>
</dbReference>
<dbReference type="STRING" id="576137.A0A1L7XEI0"/>